<evidence type="ECO:0000313" key="3">
    <source>
        <dbReference type="WBParaSite" id="nRc.2.0.1.t24892-RA"/>
    </source>
</evidence>
<organism evidence="2 3">
    <name type="scientific">Romanomermis culicivorax</name>
    <name type="common">Nematode worm</name>
    <dbReference type="NCBI Taxonomy" id="13658"/>
    <lineage>
        <taxon>Eukaryota</taxon>
        <taxon>Metazoa</taxon>
        <taxon>Ecdysozoa</taxon>
        <taxon>Nematoda</taxon>
        <taxon>Enoplea</taxon>
        <taxon>Dorylaimia</taxon>
        <taxon>Mermithida</taxon>
        <taxon>Mermithoidea</taxon>
        <taxon>Mermithidae</taxon>
        <taxon>Romanomermis</taxon>
    </lineage>
</organism>
<dbReference type="Proteomes" id="UP000887565">
    <property type="component" value="Unplaced"/>
</dbReference>
<accession>A0A915JG66</accession>
<proteinExistence type="predicted"/>
<protein>
    <submittedName>
        <fullName evidence="3">Uncharacterized protein</fullName>
    </submittedName>
</protein>
<sequence>MIAYQIAIITKVEFILAFFDGKERNQMQSTQRYRTKVKFSFRSVGVYRRCLLWGNTEIKPSWIFFIESSDFQDDFIEENNLDNEYFVLKLIWILDDYGCHILKPTWPARQENNARSSSKTMLNGTPPLASKITPSSTAYSSVEIGEFKRQLSAPEPPPKIQPNLCTYADHYSPTEYHKMNGITNGKIARDDFVPLATSNGQIDCQIIKPKIANNADSHWI</sequence>
<feature type="compositionally biased region" description="Polar residues" evidence="1">
    <location>
        <begin position="110"/>
        <end position="123"/>
    </location>
</feature>
<dbReference type="AlphaFoldDB" id="A0A915JG66"/>
<feature type="region of interest" description="Disordered" evidence="1">
    <location>
        <begin position="110"/>
        <end position="134"/>
    </location>
</feature>
<reference evidence="3" key="1">
    <citation type="submission" date="2022-11" db="UniProtKB">
        <authorList>
            <consortium name="WormBaseParasite"/>
        </authorList>
    </citation>
    <scope>IDENTIFICATION</scope>
</reference>
<evidence type="ECO:0000313" key="2">
    <source>
        <dbReference type="Proteomes" id="UP000887565"/>
    </source>
</evidence>
<evidence type="ECO:0000256" key="1">
    <source>
        <dbReference type="SAM" id="MobiDB-lite"/>
    </source>
</evidence>
<keyword evidence="2" id="KW-1185">Reference proteome</keyword>
<dbReference type="WBParaSite" id="nRc.2.0.1.t24892-RA">
    <property type="protein sequence ID" value="nRc.2.0.1.t24892-RA"/>
    <property type="gene ID" value="nRc.2.0.1.g24892"/>
</dbReference>
<name>A0A915JG66_ROMCU</name>